<feature type="compositionally biased region" description="Polar residues" evidence="1">
    <location>
        <begin position="151"/>
        <end position="173"/>
    </location>
</feature>
<sequence length="662" mass="72672">MSSKKEKGLPRRSLRNKTTAPLAEDPASASLQPALPVLPSVLKLSTSQPFCEPPAAGPSSSNLSTKTRPQKRKKGTPPPTGLVGGPPELNEDLPSRLENSGVPVGPKATQNQLLDLLDKYVETKRPRLVRKTKAPRICSSHEVRSKRVEGLSNTVEASPAGTQDTPQGPLSTDPSPPEDYDFNNLECSDLIQIVEGIGFDGRTSTKAKLVDICNQHRDKTRIPRHLFRFELQAPRTISPPGTGSGDVRPSSPIQYPTPTGQSFPPSISSACGVNSPISKKRNKGKGRAKSSSPSNSPERSSTAQPTGLSHFSKSTADIIQDKLPSLEHRRLLHPRPNPTHKFISTSNPKPTESSDDDWHPPDDDDWQPSDDNNSSSDAGDGSEESKSDKHSPPPKSTRTSPAVSHKSRQSSMHPRSPISPTSPSPHVDQFDAPKQGAYEEEKNEPEWRTKYYQLKHSLADTNSKLELVTHDLNVLSEVVSQISDVKPSSSPETKTRGGRSASWMRVHIDTLLGLISSAASLPPPATDEDQKAWKIDIDLDNIDLFAHATEATQSTSETPLPEGKGLQHPKATTQQLIVMRTMMRSVGVINFRPDFSKSPSSPENKWLWDLAFRIFIKIVECGEYPGVSLDTKNRKHLKKLLDTRVRSLMKRYVPSLSHPEFL</sequence>
<feature type="compositionally biased region" description="Polar residues" evidence="1">
    <location>
        <begin position="58"/>
        <end position="67"/>
    </location>
</feature>
<dbReference type="RefSeq" id="XP_007409435.1">
    <property type="nucleotide sequence ID" value="XM_007409373.1"/>
</dbReference>
<feature type="compositionally biased region" description="Basic residues" evidence="1">
    <location>
        <begin position="278"/>
        <end position="288"/>
    </location>
</feature>
<dbReference type="Proteomes" id="UP000001072">
    <property type="component" value="Unassembled WGS sequence"/>
</dbReference>
<gene>
    <name evidence="2" type="ORF">MELLADRAFT_105780</name>
</gene>
<evidence type="ECO:0000256" key="1">
    <source>
        <dbReference type="SAM" id="MobiDB-lite"/>
    </source>
</evidence>
<dbReference type="GeneID" id="18922719"/>
<feature type="region of interest" description="Disordered" evidence="1">
    <location>
        <begin position="47"/>
        <end position="108"/>
    </location>
</feature>
<dbReference type="KEGG" id="mlr:MELLADRAFT_105780"/>
<dbReference type="VEuPathDB" id="FungiDB:MELLADRAFT_105780"/>
<feature type="compositionally biased region" description="Polar residues" evidence="1">
    <location>
        <begin position="302"/>
        <end position="311"/>
    </location>
</feature>
<organism evidence="3">
    <name type="scientific">Melampsora larici-populina (strain 98AG31 / pathotype 3-4-7)</name>
    <name type="common">Poplar leaf rust fungus</name>
    <dbReference type="NCBI Taxonomy" id="747676"/>
    <lineage>
        <taxon>Eukaryota</taxon>
        <taxon>Fungi</taxon>
        <taxon>Dikarya</taxon>
        <taxon>Basidiomycota</taxon>
        <taxon>Pucciniomycotina</taxon>
        <taxon>Pucciniomycetes</taxon>
        <taxon>Pucciniales</taxon>
        <taxon>Melampsoraceae</taxon>
        <taxon>Melampsora</taxon>
    </lineage>
</organism>
<feature type="compositionally biased region" description="Basic and acidic residues" evidence="1">
    <location>
        <begin position="140"/>
        <end position="149"/>
    </location>
</feature>
<dbReference type="InParanoid" id="F4RJB1"/>
<feature type="region of interest" description="Disordered" evidence="1">
    <location>
        <begin position="231"/>
        <end position="311"/>
    </location>
</feature>
<reference evidence="3" key="1">
    <citation type="journal article" date="2011" name="Proc. Natl. Acad. Sci. U.S.A.">
        <title>Obligate biotrophy features unraveled by the genomic analysis of rust fungi.</title>
        <authorList>
            <person name="Duplessis S."/>
            <person name="Cuomo C.A."/>
            <person name="Lin Y.-C."/>
            <person name="Aerts A."/>
            <person name="Tisserant E."/>
            <person name="Veneault-Fourrey C."/>
            <person name="Joly D.L."/>
            <person name="Hacquard S."/>
            <person name="Amselem J."/>
            <person name="Cantarel B.L."/>
            <person name="Chiu R."/>
            <person name="Coutinho P.M."/>
            <person name="Feau N."/>
            <person name="Field M."/>
            <person name="Frey P."/>
            <person name="Gelhaye E."/>
            <person name="Goldberg J."/>
            <person name="Grabherr M.G."/>
            <person name="Kodira C.D."/>
            <person name="Kohler A."/>
            <person name="Kuees U."/>
            <person name="Lindquist E.A."/>
            <person name="Lucas S.M."/>
            <person name="Mago R."/>
            <person name="Mauceli E."/>
            <person name="Morin E."/>
            <person name="Murat C."/>
            <person name="Pangilinan J.L."/>
            <person name="Park R."/>
            <person name="Pearson M."/>
            <person name="Quesneville H."/>
            <person name="Rouhier N."/>
            <person name="Sakthikumar S."/>
            <person name="Salamov A.A."/>
            <person name="Schmutz J."/>
            <person name="Selles B."/>
            <person name="Shapiro H."/>
            <person name="Tanguay P."/>
            <person name="Tuskan G.A."/>
            <person name="Henrissat B."/>
            <person name="Van de Peer Y."/>
            <person name="Rouze P."/>
            <person name="Ellis J.G."/>
            <person name="Dodds P.N."/>
            <person name="Schein J.E."/>
            <person name="Zhong S."/>
            <person name="Hamelin R.C."/>
            <person name="Grigoriev I.V."/>
            <person name="Szabo L.J."/>
            <person name="Martin F."/>
        </authorList>
    </citation>
    <scope>NUCLEOTIDE SEQUENCE [LARGE SCALE GENOMIC DNA]</scope>
    <source>
        <strain evidence="3">98AG31 / pathotype 3-4-7</strain>
    </source>
</reference>
<feature type="compositionally biased region" description="Low complexity" evidence="1">
    <location>
        <begin position="290"/>
        <end position="301"/>
    </location>
</feature>
<feature type="region of interest" description="Disordered" evidence="1">
    <location>
        <begin position="140"/>
        <end position="177"/>
    </location>
</feature>
<dbReference type="EMBL" id="GL883104">
    <property type="protein sequence ID" value="EGG07528.1"/>
    <property type="molecule type" value="Genomic_DNA"/>
</dbReference>
<feature type="compositionally biased region" description="Low complexity" evidence="1">
    <location>
        <begin position="369"/>
        <end position="379"/>
    </location>
</feature>
<evidence type="ECO:0000313" key="2">
    <source>
        <dbReference type="EMBL" id="EGG07528.1"/>
    </source>
</evidence>
<feature type="compositionally biased region" description="Low complexity" evidence="1">
    <location>
        <begin position="414"/>
        <end position="425"/>
    </location>
</feature>
<protein>
    <submittedName>
        <fullName evidence="2">Uncharacterized protein</fullName>
    </submittedName>
</protein>
<feature type="region of interest" description="Disordered" evidence="1">
    <location>
        <begin position="1"/>
        <end position="33"/>
    </location>
</feature>
<dbReference type="HOGENOM" id="CLU_349866_0_0_1"/>
<feature type="compositionally biased region" description="Polar residues" evidence="1">
    <location>
        <begin position="251"/>
        <end position="277"/>
    </location>
</feature>
<accession>F4RJB1</accession>
<dbReference type="AlphaFoldDB" id="F4RJB1"/>
<name>F4RJB1_MELLP</name>
<keyword evidence="3" id="KW-1185">Reference proteome</keyword>
<feature type="compositionally biased region" description="Polar residues" evidence="1">
    <location>
        <begin position="342"/>
        <end position="351"/>
    </location>
</feature>
<evidence type="ECO:0000313" key="3">
    <source>
        <dbReference type="Proteomes" id="UP000001072"/>
    </source>
</evidence>
<proteinExistence type="predicted"/>
<feature type="region of interest" description="Disordered" evidence="1">
    <location>
        <begin position="330"/>
        <end position="431"/>
    </location>
</feature>